<organism evidence="5 6">
    <name type="scientific">Ancylostoma duodenale</name>
    <dbReference type="NCBI Taxonomy" id="51022"/>
    <lineage>
        <taxon>Eukaryota</taxon>
        <taxon>Metazoa</taxon>
        <taxon>Ecdysozoa</taxon>
        <taxon>Nematoda</taxon>
        <taxon>Chromadorea</taxon>
        <taxon>Rhabditida</taxon>
        <taxon>Rhabditina</taxon>
        <taxon>Rhabditomorpha</taxon>
        <taxon>Strongyloidea</taxon>
        <taxon>Ancylostomatidae</taxon>
        <taxon>Ancylostomatinae</taxon>
        <taxon>Ancylostoma</taxon>
    </lineage>
</organism>
<keyword evidence="5" id="KW-0121">Carboxypeptidase</keyword>
<accession>A0A0C2FP65</accession>
<evidence type="ECO:0000313" key="5">
    <source>
        <dbReference type="EMBL" id="KIH48494.1"/>
    </source>
</evidence>
<dbReference type="FunFam" id="1.20.120.980:FF:000003">
    <property type="entry name" value="Serine protease 16"/>
    <property type="match status" value="1"/>
</dbReference>
<evidence type="ECO:0000256" key="4">
    <source>
        <dbReference type="ARBA" id="ARBA00023180"/>
    </source>
</evidence>
<name>A0A0C2FP65_9BILA</name>
<evidence type="ECO:0000313" key="6">
    <source>
        <dbReference type="Proteomes" id="UP000054047"/>
    </source>
</evidence>
<dbReference type="PANTHER" id="PTHR11010:SF101">
    <property type="entry name" value="SERINE PROTEASE F56F10.1-RELATED"/>
    <property type="match status" value="1"/>
</dbReference>
<dbReference type="InterPro" id="IPR042269">
    <property type="entry name" value="Ser_carbopepase_S28_SKS"/>
</dbReference>
<dbReference type="Pfam" id="PF05577">
    <property type="entry name" value="Peptidase_S28"/>
    <property type="match status" value="2"/>
</dbReference>
<evidence type="ECO:0000256" key="1">
    <source>
        <dbReference type="ARBA" id="ARBA00022670"/>
    </source>
</evidence>
<dbReference type="EMBL" id="KN759124">
    <property type="protein sequence ID" value="KIH48494.1"/>
    <property type="molecule type" value="Genomic_DNA"/>
</dbReference>
<keyword evidence="1" id="KW-0645">Protease</keyword>
<keyword evidence="3" id="KW-0378">Hydrolase</keyword>
<dbReference type="Proteomes" id="UP000054047">
    <property type="component" value="Unassembled WGS sequence"/>
</dbReference>
<sequence length="213" mass="24433">MDFASLSLLTTEQALADLAYFITSMNQKYGFKNPRWVTFGGSYPEYAKVVEDDLTVTNKDCPGNVKDAFDKMQNLSKTVEGRNQLNKYFNLQPPFDKNTVQRDITNFFANVYSIFQGMSQYTYDGRNTESEKNLTDAKVCEIMMDNKVPDVITRVYNVYLWFNGITGDPKTDLTVFPNSYNDMIASVKTGNLTILGEDNGETYFLDIVHKFWH</sequence>
<dbReference type="PANTHER" id="PTHR11010">
    <property type="entry name" value="PROTEASE S28 PRO-X CARBOXYPEPTIDASE-RELATED"/>
    <property type="match status" value="1"/>
</dbReference>
<reference evidence="5 6" key="1">
    <citation type="submission" date="2013-12" db="EMBL/GenBank/DDBJ databases">
        <title>Draft genome of the parsitic nematode Ancylostoma duodenale.</title>
        <authorList>
            <person name="Mitreva M."/>
        </authorList>
    </citation>
    <scope>NUCLEOTIDE SEQUENCE [LARGE SCALE GENOMIC DNA]</scope>
    <source>
        <strain evidence="5 6">Zhejiang</strain>
    </source>
</reference>
<dbReference type="GO" id="GO:0070008">
    <property type="term" value="F:serine-type exopeptidase activity"/>
    <property type="evidence" value="ECO:0007669"/>
    <property type="project" value="InterPro"/>
</dbReference>
<dbReference type="GO" id="GO:0006508">
    <property type="term" value="P:proteolysis"/>
    <property type="evidence" value="ECO:0007669"/>
    <property type="project" value="UniProtKB-KW"/>
</dbReference>
<keyword evidence="6" id="KW-1185">Reference proteome</keyword>
<protein>
    <submittedName>
        <fullName evidence="5">Serine carboxypeptidase S28</fullName>
    </submittedName>
</protein>
<keyword evidence="2" id="KW-0732">Signal</keyword>
<keyword evidence="4" id="KW-0325">Glycoprotein</keyword>
<dbReference type="Gene3D" id="1.20.120.980">
    <property type="entry name" value="Serine carboxypeptidase S28, SKS domain"/>
    <property type="match status" value="1"/>
</dbReference>
<proteinExistence type="predicted"/>
<dbReference type="AlphaFoldDB" id="A0A0C2FP65"/>
<dbReference type="GO" id="GO:0008239">
    <property type="term" value="F:dipeptidyl-peptidase activity"/>
    <property type="evidence" value="ECO:0007669"/>
    <property type="project" value="TreeGrafter"/>
</dbReference>
<gene>
    <name evidence="5" type="ORF">ANCDUO_21436</name>
</gene>
<evidence type="ECO:0000256" key="3">
    <source>
        <dbReference type="ARBA" id="ARBA00022801"/>
    </source>
</evidence>
<dbReference type="GO" id="GO:0004180">
    <property type="term" value="F:carboxypeptidase activity"/>
    <property type="evidence" value="ECO:0007669"/>
    <property type="project" value="UniProtKB-KW"/>
</dbReference>
<evidence type="ECO:0000256" key="2">
    <source>
        <dbReference type="ARBA" id="ARBA00022729"/>
    </source>
</evidence>
<dbReference type="InterPro" id="IPR008758">
    <property type="entry name" value="Peptidase_S28"/>
</dbReference>
<dbReference type="OrthoDB" id="1735038at2759"/>